<dbReference type="InterPro" id="IPR036737">
    <property type="entry name" value="OmpA-like_sf"/>
</dbReference>
<feature type="transmembrane region" description="Helical" evidence="8">
    <location>
        <begin position="26"/>
        <end position="45"/>
    </location>
</feature>
<keyword evidence="5 8" id="KW-1133">Transmembrane helix</keyword>
<evidence type="ECO:0000256" key="4">
    <source>
        <dbReference type="ARBA" id="ARBA00022692"/>
    </source>
</evidence>
<keyword evidence="10" id="KW-1185">Reference proteome</keyword>
<dbReference type="InterPro" id="IPR050330">
    <property type="entry name" value="Bact_OuterMem_StrucFunc"/>
</dbReference>
<comment type="similarity">
    <text evidence="2">Belongs to the MotB family.</text>
</comment>
<evidence type="ECO:0000256" key="7">
    <source>
        <dbReference type="SAM" id="MobiDB-lite"/>
    </source>
</evidence>
<name>A0A1S1NWU6_9GAMM</name>
<gene>
    <name evidence="9" type="primary">motB</name>
    <name evidence="9" type="ORF">FY550_08830</name>
</gene>
<keyword evidence="6 8" id="KW-0472">Membrane</keyword>
<dbReference type="KEGG" id="kuy:FY550_08830"/>
<dbReference type="NCBIfam" id="NF006548">
    <property type="entry name" value="PRK09041.1"/>
    <property type="match status" value="1"/>
</dbReference>
<dbReference type="PANTHER" id="PTHR30329:SF18">
    <property type="entry name" value="MOTILITY PROTEIN B"/>
    <property type="match status" value="1"/>
</dbReference>
<evidence type="ECO:0000256" key="8">
    <source>
        <dbReference type="SAM" id="Phobius"/>
    </source>
</evidence>
<proteinExistence type="inferred from homology"/>
<dbReference type="InterPro" id="IPR006665">
    <property type="entry name" value="OmpA-like"/>
</dbReference>
<dbReference type="RefSeq" id="WP_070977577.1">
    <property type="nucleotide sequence ID" value="NZ_CP043420.1"/>
</dbReference>
<dbReference type="Proteomes" id="UP000322553">
    <property type="component" value="Chromosome"/>
</dbReference>
<feature type="region of interest" description="Disordered" evidence="7">
    <location>
        <begin position="268"/>
        <end position="311"/>
    </location>
</feature>
<dbReference type="EMBL" id="CP043420">
    <property type="protein sequence ID" value="QEL11230.1"/>
    <property type="molecule type" value="Genomic_DNA"/>
</dbReference>
<keyword evidence="9" id="KW-0969">Cilium</keyword>
<dbReference type="STRING" id="657387.BH688_05080"/>
<evidence type="ECO:0000256" key="6">
    <source>
        <dbReference type="ARBA" id="ARBA00023136"/>
    </source>
</evidence>
<evidence type="ECO:0000256" key="2">
    <source>
        <dbReference type="ARBA" id="ARBA00008914"/>
    </source>
</evidence>
<dbReference type="Pfam" id="PF13677">
    <property type="entry name" value="MotB_plug"/>
    <property type="match status" value="1"/>
</dbReference>
<dbReference type="OrthoDB" id="9809186at2"/>
<evidence type="ECO:0000313" key="9">
    <source>
        <dbReference type="EMBL" id="QEL11230.1"/>
    </source>
</evidence>
<keyword evidence="3" id="KW-1003">Cell membrane</keyword>
<accession>A0A1S1NWU6</accession>
<comment type="subcellular location">
    <subcellularLocation>
        <location evidence="1">Cell membrane</location>
        <topology evidence="1">Single-pass membrane protein</topology>
    </subcellularLocation>
</comment>
<organism evidence="9 10">
    <name type="scientific">Kushneria phosphatilytica</name>
    <dbReference type="NCBI Taxonomy" id="657387"/>
    <lineage>
        <taxon>Bacteria</taxon>
        <taxon>Pseudomonadati</taxon>
        <taxon>Pseudomonadota</taxon>
        <taxon>Gammaproteobacteria</taxon>
        <taxon>Oceanospirillales</taxon>
        <taxon>Halomonadaceae</taxon>
        <taxon>Kushneria</taxon>
    </lineage>
</organism>
<evidence type="ECO:0000256" key="1">
    <source>
        <dbReference type="ARBA" id="ARBA00004162"/>
    </source>
</evidence>
<dbReference type="SUPFAM" id="SSF103088">
    <property type="entry name" value="OmpA-like"/>
    <property type="match status" value="1"/>
</dbReference>
<keyword evidence="4 8" id="KW-0812">Transmembrane</keyword>
<keyword evidence="9" id="KW-0282">Flagellum</keyword>
<dbReference type="PROSITE" id="PS51123">
    <property type="entry name" value="OMPA_2"/>
    <property type="match status" value="1"/>
</dbReference>
<evidence type="ECO:0000256" key="3">
    <source>
        <dbReference type="ARBA" id="ARBA00022475"/>
    </source>
</evidence>
<evidence type="ECO:0000256" key="5">
    <source>
        <dbReference type="ARBA" id="ARBA00022989"/>
    </source>
</evidence>
<dbReference type="Pfam" id="PF00691">
    <property type="entry name" value="OmpA"/>
    <property type="match status" value="1"/>
</dbReference>
<dbReference type="InterPro" id="IPR025713">
    <property type="entry name" value="MotB-like_N_dom"/>
</dbReference>
<sequence length="311" mass="34263">MSQHRRPIVIRRKKAEEHGSHGSWKIAYADFMTAMMAFFLVMWLLSGTSKSELEHVSEYFRTPLKVALTGGDRNTASDSAIPGGGDDVIHSDGEVAKTVLQPSNYQPDRALRRLKTRLENLIREDPALRALRSQLKLDLTPEGLRIQIIDSQKRPMFELGSARIQPYMRDALEHIAPLLNELPNGITLAGHTDDLPYASGETGYSNWELSSDRANASRRALVAGGLDSDKLLRVIGMADTMNLDPRPDAPINRRISILVLNKQAQQQLEQENSTPGTPARINASDPPSTLGDMLGVKPVSAEEISSKPATP</sequence>
<reference evidence="9 10" key="1">
    <citation type="submission" date="2019-08" db="EMBL/GenBank/DDBJ databases">
        <title>Complete genome sequence of Kushneria sp. YCWA18, a halophilic phosphate-solubilizing bacterium isolated from Daqiao saltern in China.</title>
        <authorList>
            <person name="Du G.-X."/>
            <person name="Qu L.-Y."/>
        </authorList>
    </citation>
    <scope>NUCLEOTIDE SEQUENCE [LARGE SCALE GENOMIC DNA]</scope>
    <source>
        <strain evidence="9 10">YCWA18</strain>
    </source>
</reference>
<dbReference type="Gene3D" id="3.30.1330.60">
    <property type="entry name" value="OmpA-like domain"/>
    <property type="match status" value="1"/>
</dbReference>
<dbReference type="CDD" id="cd07185">
    <property type="entry name" value="OmpA_C-like"/>
    <property type="match status" value="1"/>
</dbReference>
<dbReference type="GO" id="GO:0005886">
    <property type="term" value="C:plasma membrane"/>
    <property type="evidence" value="ECO:0007669"/>
    <property type="project" value="UniProtKB-SubCell"/>
</dbReference>
<keyword evidence="9" id="KW-0966">Cell projection</keyword>
<dbReference type="AlphaFoldDB" id="A0A1S1NWU6"/>
<protein>
    <submittedName>
        <fullName evidence="9">Flagellar motor protein MotB</fullName>
    </submittedName>
</protein>
<evidence type="ECO:0000313" key="10">
    <source>
        <dbReference type="Proteomes" id="UP000322553"/>
    </source>
</evidence>
<dbReference type="PANTHER" id="PTHR30329">
    <property type="entry name" value="STATOR ELEMENT OF FLAGELLAR MOTOR COMPLEX"/>
    <property type="match status" value="1"/>
</dbReference>